<organism evidence="1 2">
    <name type="scientific">Paenibacillus planticolens</name>
    <dbReference type="NCBI Taxonomy" id="2654976"/>
    <lineage>
        <taxon>Bacteria</taxon>
        <taxon>Bacillati</taxon>
        <taxon>Bacillota</taxon>
        <taxon>Bacilli</taxon>
        <taxon>Bacillales</taxon>
        <taxon>Paenibacillaceae</taxon>
        <taxon>Paenibacillus</taxon>
    </lineage>
</organism>
<protein>
    <recommendedName>
        <fullName evidence="3">Nucleotidyltransferase family protein</fullName>
    </recommendedName>
</protein>
<accession>A0ABX1ZQB6</accession>
<comment type="caution">
    <text evidence="1">The sequence shown here is derived from an EMBL/GenBank/DDBJ whole genome shotgun (WGS) entry which is preliminary data.</text>
</comment>
<dbReference type="SUPFAM" id="SSF81301">
    <property type="entry name" value="Nucleotidyltransferase"/>
    <property type="match status" value="1"/>
</dbReference>
<evidence type="ECO:0000313" key="1">
    <source>
        <dbReference type="EMBL" id="NOV02277.1"/>
    </source>
</evidence>
<evidence type="ECO:0000313" key="2">
    <source>
        <dbReference type="Proteomes" id="UP000618579"/>
    </source>
</evidence>
<dbReference type="RefSeq" id="WP_171685106.1">
    <property type="nucleotide sequence ID" value="NZ_WHNZ01000042.1"/>
</dbReference>
<dbReference type="InterPro" id="IPR043519">
    <property type="entry name" value="NT_sf"/>
</dbReference>
<name>A0ABX1ZQB6_9BACL</name>
<dbReference type="Proteomes" id="UP000618579">
    <property type="component" value="Unassembled WGS sequence"/>
</dbReference>
<sequence length="175" mass="19423">MKPDIESLAAVCEKFEQMGISYSLGGSGLLLSLGLVNSVRDWDVMTEAPKDRALKALQNYEVEEITSGDYPFGSEYKLFIGNVNPQVEVLGCFSIYSDKGLCRMPSIPLSRWNGIQVGSPEVWYVAYALMDRMDKAALLLSFLKETGANKEILGKLMNEPLPHAILQEIESLNQI</sequence>
<dbReference type="EMBL" id="WHNZ01000042">
    <property type="protein sequence ID" value="NOV02277.1"/>
    <property type="molecule type" value="Genomic_DNA"/>
</dbReference>
<proteinExistence type="predicted"/>
<keyword evidence="2" id="KW-1185">Reference proteome</keyword>
<evidence type="ECO:0008006" key="3">
    <source>
        <dbReference type="Google" id="ProtNLM"/>
    </source>
</evidence>
<gene>
    <name evidence="1" type="ORF">GC097_19910</name>
</gene>
<dbReference type="Gene3D" id="3.30.460.40">
    <property type="match status" value="1"/>
</dbReference>
<reference evidence="1 2" key="1">
    <citation type="submission" date="2019-10" db="EMBL/GenBank/DDBJ databases">
        <title>Description of Paenibacillus pedi sp. nov.</title>
        <authorList>
            <person name="Carlier A."/>
            <person name="Qi S."/>
        </authorList>
    </citation>
    <scope>NUCLEOTIDE SEQUENCE [LARGE SCALE GENOMIC DNA]</scope>
    <source>
        <strain evidence="1 2">LMG 31457</strain>
    </source>
</reference>